<evidence type="ECO:0000313" key="1">
    <source>
        <dbReference type="EMBL" id="MCH7408032.1"/>
    </source>
</evidence>
<protein>
    <submittedName>
        <fullName evidence="1">2'-5' RNA ligase family protein</fullName>
    </submittedName>
</protein>
<dbReference type="PANTHER" id="PTHR40037:SF1">
    <property type="entry name" value="PHOSPHOESTERASE SAOUHSC_00951-RELATED"/>
    <property type="match status" value="1"/>
</dbReference>
<gene>
    <name evidence="1" type="ORF">MM239_01380</name>
</gene>
<sequence length="181" mass="20987">MAKIIGKYFIAWIPSEEVSAEVNELKTSLQAKFGLKYALKSPPHVTLKMPFSWNEAKEQILIQHLQGFMDQEKGLELGLNGFGKFGKRVIFIKVSRNEALIQLQSRLVHYCKKELEMTKELSDSNYHPHMTIALKDVKAKDFEMYWDYISTLIFYKPKVVGKLVLLKKVDFRWSILAEISS</sequence>
<organism evidence="1 2">
    <name type="scientific">Belliella filtrata</name>
    <dbReference type="NCBI Taxonomy" id="2923435"/>
    <lineage>
        <taxon>Bacteria</taxon>
        <taxon>Pseudomonadati</taxon>
        <taxon>Bacteroidota</taxon>
        <taxon>Cytophagia</taxon>
        <taxon>Cytophagales</taxon>
        <taxon>Cyclobacteriaceae</taxon>
        <taxon>Belliella</taxon>
    </lineage>
</organism>
<keyword evidence="1" id="KW-0436">Ligase</keyword>
<dbReference type="SUPFAM" id="SSF55144">
    <property type="entry name" value="LigT-like"/>
    <property type="match status" value="1"/>
</dbReference>
<keyword evidence="2" id="KW-1185">Reference proteome</keyword>
<dbReference type="PANTHER" id="PTHR40037">
    <property type="entry name" value="PHOSPHOESTERASE YJCG-RELATED"/>
    <property type="match status" value="1"/>
</dbReference>
<name>A0ABS9UV36_9BACT</name>
<proteinExistence type="predicted"/>
<accession>A0ABS9UV36</accession>
<dbReference type="InterPro" id="IPR009097">
    <property type="entry name" value="Cyclic_Pdiesterase"/>
</dbReference>
<reference evidence="1" key="1">
    <citation type="submission" date="2022-03" db="EMBL/GenBank/DDBJ databases">
        <title>De novo assembled genomes of Belliella spp. (Cyclobacteriaceae) strains.</title>
        <authorList>
            <person name="Szabo A."/>
            <person name="Korponai K."/>
            <person name="Felfoldi T."/>
        </authorList>
    </citation>
    <scope>NUCLEOTIDE SEQUENCE</scope>
    <source>
        <strain evidence="1">DSM 111904</strain>
    </source>
</reference>
<comment type="caution">
    <text evidence="1">The sequence shown here is derived from an EMBL/GenBank/DDBJ whole genome shotgun (WGS) entry which is preliminary data.</text>
</comment>
<dbReference type="Proteomes" id="UP001165489">
    <property type="component" value="Unassembled WGS sequence"/>
</dbReference>
<dbReference type="InterPro" id="IPR050580">
    <property type="entry name" value="2H_phosphoesterase_YjcG-like"/>
</dbReference>
<dbReference type="Gene3D" id="3.90.1140.10">
    <property type="entry name" value="Cyclic phosphodiesterase"/>
    <property type="match status" value="1"/>
</dbReference>
<dbReference type="EMBL" id="JAKZGP010000001">
    <property type="protein sequence ID" value="MCH7408032.1"/>
    <property type="molecule type" value="Genomic_DNA"/>
</dbReference>
<dbReference type="GO" id="GO:0016874">
    <property type="term" value="F:ligase activity"/>
    <property type="evidence" value="ECO:0007669"/>
    <property type="project" value="UniProtKB-KW"/>
</dbReference>
<dbReference type="RefSeq" id="WP_241345966.1">
    <property type="nucleotide sequence ID" value="NZ_JAKZGP010000001.1"/>
</dbReference>
<evidence type="ECO:0000313" key="2">
    <source>
        <dbReference type="Proteomes" id="UP001165489"/>
    </source>
</evidence>
<dbReference type="Pfam" id="PF13563">
    <property type="entry name" value="2_5_RNA_ligase2"/>
    <property type="match status" value="1"/>
</dbReference>